<dbReference type="AlphaFoldDB" id="A0A067CGJ7"/>
<evidence type="ECO:0000256" key="4">
    <source>
        <dbReference type="ARBA" id="ARBA00032027"/>
    </source>
</evidence>
<evidence type="ECO:0000256" key="5">
    <source>
        <dbReference type="SAM" id="Coils"/>
    </source>
</evidence>
<feature type="domain" description="PH" evidence="7">
    <location>
        <begin position="10"/>
        <end position="119"/>
    </location>
</feature>
<dbReference type="EMBL" id="KK583212">
    <property type="protein sequence ID" value="KDO28285.1"/>
    <property type="molecule type" value="Genomic_DNA"/>
</dbReference>
<comment type="similarity">
    <text evidence="1">Belongs to the SNAP-25 family.</text>
</comment>
<evidence type="ECO:0000256" key="2">
    <source>
        <dbReference type="ARBA" id="ARBA00024354"/>
    </source>
</evidence>
<name>A0A067CGJ7_SAPPC</name>
<dbReference type="InterPro" id="IPR001849">
    <property type="entry name" value="PH_domain"/>
</dbReference>
<proteinExistence type="inferred from homology"/>
<evidence type="ECO:0000259" key="8">
    <source>
        <dbReference type="PROSITE" id="PS50192"/>
    </source>
</evidence>
<dbReference type="Gene3D" id="2.30.29.30">
    <property type="entry name" value="Pleckstrin-homology domain (PH domain)/Phosphotyrosine-binding domain (PTB)"/>
    <property type="match status" value="1"/>
</dbReference>
<dbReference type="SUPFAM" id="SSF58038">
    <property type="entry name" value="SNARE fusion complex"/>
    <property type="match status" value="1"/>
</dbReference>
<dbReference type="STRING" id="695850.A0A067CGJ7"/>
<keyword evidence="10" id="KW-1185">Reference proteome</keyword>
<dbReference type="SMART" id="SM00233">
    <property type="entry name" value="PH"/>
    <property type="match status" value="1"/>
</dbReference>
<dbReference type="SUPFAM" id="SSF50729">
    <property type="entry name" value="PH domain-like"/>
    <property type="match status" value="1"/>
</dbReference>
<organism evidence="9 10">
    <name type="scientific">Saprolegnia parasitica (strain CBS 223.65)</name>
    <dbReference type="NCBI Taxonomy" id="695850"/>
    <lineage>
        <taxon>Eukaryota</taxon>
        <taxon>Sar</taxon>
        <taxon>Stramenopiles</taxon>
        <taxon>Oomycota</taxon>
        <taxon>Saprolegniomycetes</taxon>
        <taxon>Saprolegniales</taxon>
        <taxon>Saprolegniaceae</taxon>
        <taxon>Saprolegnia</taxon>
    </lineage>
</organism>
<dbReference type="GO" id="GO:0005886">
    <property type="term" value="C:plasma membrane"/>
    <property type="evidence" value="ECO:0007669"/>
    <property type="project" value="TreeGrafter"/>
</dbReference>
<dbReference type="PROSITE" id="PS50192">
    <property type="entry name" value="T_SNARE"/>
    <property type="match status" value="1"/>
</dbReference>
<evidence type="ECO:0000313" key="10">
    <source>
        <dbReference type="Proteomes" id="UP000030745"/>
    </source>
</evidence>
<dbReference type="KEGG" id="spar:SPRG_06336"/>
<feature type="compositionally biased region" description="Polar residues" evidence="6">
    <location>
        <begin position="243"/>
        <end position="253"/>
    </location>
</feature>
<accession>A0A067CGJ7</accession>
<dbReference type="InterPro" id="IPR011993">
    <property type="entry name" value="PH-like_dom_sf"/>
</dbReference>
<dbReference type="OrthoDB" id="185175at2759"/>
<evidence type="ECO:0000256" key="1">
    <source>
        <dbReference type="ARBA" id="ARBA00009480"/>
    </source>
</evidence>
<reference evidence="9 10" key="1">
    <citation type="journal article" date="2013" name="PLoS Genet.">
        <title>Distinctive expansion of potential virulence genes in the genome of the oomycete fish pathogen Saprolegnia parasitica.</title>
        <authorList>
            <person name="Jiang R.H."/>
            <person name="de Bruijn I."/>
            <person name="Haas B.J."/>
            <person name="Belmonte R."/>
            <person name="Lobach L."/>
            <person name="Christie J."/>
            <person name="van den Ackerveken G."/>
            <person name="Bottin A."/>
            <person name="Bulone V."/>
            <person name="Diaz-Moreno S.M."/>
            <person name="Dumas B."/>
            <person name="Fan L."/>
            <person name="Gaulin E."/>
            <person name="Govers F."/>
            <person name="Grenville-Briggs L.J."/>
            <person name="Horner N.R."/>
            <person name="Levin J.Z."/>
            <person name="Mammella M."/>
            <person name="Meijer H.J."/>
            <person name="Morris P."/>
            <person name="Nusbaum C."/>
            <person name="Oome S."/>
            <person name="Phillips A.J."/>
            <person name="van Rooyen D."/>
            <person name="Rzeszutek E."/>
            <person name="Saraiva M."/>
            <person name="Secombes C.J."/>
            <person name="Seidl M.F."/>
            <person name="Snel B."/>
            <person name="Stassen J.H."/>
            <person name="Sykes S."/>
            <person name="Tripathy S."/>
            <person name="van den Berg H."/>
            <person name="Vega-Arreguin J.C."/>
            <person name="Wawra S."/>
            <person name="Young S.K."/>
            <person name="Zeng Q."/>
            <person name="Dieguez-Uribeondo J."/>
            <person name="Russ C."/>
            <person name="Tyler B.M."/>
            <person name="van West P."/>
        </authorList>
    </citation>
    <scope>NUCLEOTIDE SEQUENCE [LARGE SCALE GENOMIC DNA]</scope>
    <source>
        <strain evidence="9 10">CBS 223.65</strain>
    </source>
</reference>
<evidence type="ECO:0000256" key="3">
    <source>
        <dbReference type="ARBA" id="ARBA00024443"/>
    </source>
</evidence>
<sequence>MNLDLTDFKQTSCEGYVTKRGHVMKSWRRRYMVLDGDTLKVSYYDSKTIYKSDKPKEKGSFILAEIEKHDYSDEGGGVKPYGFKLVGHAPGHGYKEFCVYVETAKDQTQWLEVAHNALGKNVTPQASVDQRASALLGHRAPSGFLTSAPVQLRNVNKTKEELLRKAIVTLEHARTVGDNTVSEMGHNAEMLDIAEANMDYVETELDRGDNIIKKMTSPFFYYFSSSKSKKKGTGSPKSKSARSHQPQTPMNSPTHKKSSGPASKAGGATTDAGDDELDQLSKILASLEVHANTISTEVERTTEQIDRIQKKMVEADERIVEQSAKVHAIQEKNKL</sequence>
<dbReference type="Pfam" id="PF00169">
    <property type="entry name" value="PH"/>
    <property type="match status" value="1"/>
</dbReference>
<keyword evidence="5" id="KW-0175">Coiled coil</keyword>
<dbReference type="PANTHER" id="PTHR19305">
    <property type="entry name" value="SYNAPTOSOMAL ASSOCIATED PROTEIN"/>
    <property type="match status" value="1"/>
</dbReference>
<protein>
    <recommendedName>
        <fullName evidence="3">Synaptosomal-associated protein 47</fullName>
    </recommendedName>
    <alternativeName>
        <fullName evidence="4">Synaptosomal-associated 47 kDa protein</fullName>
    </alternativeName>
</protein>
<comment type="similarity">
    <text evidence="2">Belongs to the SVAP1 family.</text>
</comment>
<feature type="domain" description="T-SNARE coiled-coil homology" evidence="8">
    <location>
        <begin position="267"/>
        <end position="329"/>
    </location>
</feature>
<dbReference type="PROSITE" id="PS50003">
    <property type="entry name" value="PH_DOMAIN"/>
    <property type="match status" value="1"/>
</dbReference>
<feature type="region of interest" description="Disordered" evidence="6">
    <location>
        <begin position="226"/>
        <end position="274"/>
    </location>
</feature>
<gene>
    <name evidence="9" type="ORF">SPRG_06336</name>
</gene>
<evidence type="ECO:0000256" key="6">
    <source>
        <dbReference type="SAM" id="MobiDB-lite"/>
    </source>
</evidence>
<dbReference type="GeneID" id="24128685"/>
<dbReference type="Gene3D" id="1.20.5.110">
    <property type="match status" value="1"/>
</dbReference>
<evidence type="ECO:0000259" key="7">
    <source>
        <dbReference type="PROSITE" id="PS50003"/>
    </source>
</evidence>
<dbReference type="RefSeq" id="XP_012201105.1">
    <property type="nucleotide sequence ID" value="XM_012345715.1"/>
</dbReference>
<dbReference type="VEuPathDB" id="FungiDB:SPRG_06336"/>
<dbReference type="Proteomes" id="UP000030745">
    <property type="component" value="Unassembled WGS sequence"/>
</dbReference>
<dbReference type="CDD" id="cd15841">
    <property type="entry name" value="SNARE_Qc"/>
    <property type="match status" value="1"/>
</dbReference>
<evidence type="ECO:0000313" key="9">
    <source>
        <dbReference type="EMBL" id="KDO28285.1"/>
    </source>
</evidence>
<dbReference type="InterPro" id="IPR000727">
    <property type="entry name" value="T_SNARE_dom"/>
</dbReference>
<dbReference type="OMA" id="KLVGHAP"/>
<dbReference type="PANTHER" id="PTHR19305:SF9">
    <property type="entry name" value="SYNAPTOSOMAL-ASSOCIATED PROTEIN 29"/>
    <property type="match status" value="1"/>
</dbReference>
<feature type="coiled-coil region" evidence="5">
    <location>
        <begin position="291"/>
        <end position="325"/>
    </location>
</feature>